<name>X0T764_9ZZZZ</name>
<sequence>FALALAPELDSKQVDDLLAGFDEVGFAAAAEKRHTISADTNVSAAKAERDGAQGLVLQQREIARAKAHKSRTGLAKRAEERANNQRVGENMVELKRNMNAPRNKDGDIKMGFKFGNGVIERLEHIAAGFTPMIRKVGQQTNTRTHDDVQLVDKFFKSKNYKGVSKRDKRALKKAMVNSDGVKIRDITNKYDGLTELYETNIRALIDRIGRESRAAGSTEGFVKAFHPRSVKSVRKLRKRMGRKERNAFNEAMRKAAKDKGAQLDENEIEGIVRRFINSGKGDELRGRRIDEVGDEFIDLYDDVQDSLLGYIHRHHENIATDDLFRNSLGIDGLKLGEVPDEKRLSQAMTQAYLRGDLEEADVMEAAELLNSIFGQGRKAPHHLIQGAKSTITVGTIGNPISTLTQVQDVAQIIDQYGLLD</sequence>
<evidence type="ECO:0000313" key="2">
    <source>
        <dbReference type="EMBL" id="GAF84002.1"/>
    </source>
</evidence>
<feature type="non-terminal residue" evidence="2">
    <location>
        <position position="420"/>
    </location>
</feature>
<comment type="caution">
    <text evidence="2">The sequence shown here is derived from an EMBL/GenBank/DDBJ whole genome shotgun (WGS) entry which is preliminary data.</text>
</comment>
<feature type="non-terminal residue" evidence="2">
    <location>
        <position position="1"/>
    </location>
</feature>
<reference evidence="2" key="1">
    <citation type="journal article" date="2014" name="Front. Microbiol.">
        <title>High frequency of phylogenetically diverse reductive dehalogenase-homologous genes in deep subseafloor sedimentary metagenomes.</title>
        <authorList>
            <person name="Kawai M."/>
            <person name="Futagami T."/>
            <person name="Toyoda A."/>
            <person name="Takaki Y."/>
            <person name="Nishi S."/>
            <person name="Hori S."/>
            <person name="Arai W."/>
            <person name="Tsubouchi T."/>
            <person name="Morono Y."/>
            <person name="Uchiyama I."/>
            <person name="Ito T."/>
            <person name="Fujiyama A."/>
            <person name="Inagaki F."/>
            <person name="Takami H."/>
        </authorList>
    </citation>
    <scope>NUCLEOTIDE SEQUENCE</scope>
    <source>
        <strain evidence="2">Expedition CK06-06</strain>
    </source>
</reference>
<accession>X0T764</accession>
<feature type="region of interest" description="Disordered" evidence="1">
    <location>
        <begin position="66"/>
        <end position="85"/>
    </location>
</feature>
<evidence type="ECO:0000256" key="1">
    <source>
        <dbReference type="SAM" id="MobiDB-lite"/>
    </source>
</evidence>
<dbReference type="AlphaFoldDB" id="X0T764"/>
<dbReference type="EMBL" id="BARS01006171">
    <property type="protein sequence ID" value="GAF84002.1"/>
    <property type="molecule type" value="Genomic_DNA"/>
</dbReference>
<proteinExistence type="predicted"/>
<protein>
    <submittedName>
        <fullName evidence="2">Uncharacterized protein</fullName>
    </submittedName>
</protein>
<organism evidence="2">
    <name type="scientific">marine sediment metagenome</name>
    <dbReference type="NCBI Taxonomy" id="412755"/>
    <lineage>
        <taxon>unclassified sequences</taxon>
        <taxon>metagenomes</taxon>
        <taxon>ecological metagenomes</taxon>
    </lineage>
</organism>
<gene>
    <name evidence="2" type="ORF">S01H1_12065</name>
</gene>